<evidence type="ECO:0000256" key="7">
    <source>
        <dbReference type="ARBA" id="ARBA00022827"/>
    </source>
</evidence>
<dbReference type="HAMAP" id="MF_00300">
    <property type="entry name" value="Chorismate_synth"/>
    <property type="match status" value="1"/>
</dbReference>
<comment type="catalytic activity">
    <reaction evidence="11 12">
        <text>5-O-(1-carboxyvinyl)-3-phosphoshikimate = chorismate + phosphate</text>
        <dbReference type="Rhea" id="RHEA:21020"/>
        <dbReference type="ChEBI" id="CHEBI:29748"/>
        <dbReference type="ChEBI" id="CHEBI:43474"/>
        <dbReference type="ChEBI" id="CHEBI:57701"/>
        <dbReference type="EC" id="4.2.3.5"/>
    </reaction>
</comment>
<keyword evidence="5 11" id="KW-0285">Flavoprotein</keyword>
<dbReference type="SUPFAM" id="SSF103263">
    <property type="entry name" value="Chorismate synthase, AroC"/>
    <property type="match status" value="1"/>
</dbReference>
<feature type="binding site" evidence="11">
    <location>
        <position position="40"/>
    </location>
    <ligand>
        <name>NADP(+)</name>
        <dbReference type="ChEBI" id="CHEBI:58349"/>
    </ligand>
</feature>
<dbReference type="PROSITE" id="PS00788">
    <property type="entry name" value="CHORISMATE_SYNTHASE_2"/>
    <property type="match status" value="1"/>
</dbReference>
<dbReference type="PROSITE" id="PS00787">
    <property type="entry name" value="CHORISMATE_SYNTHASE_1"/>
    <property type="match status" value="1"/>
</dbReference>
<comment type="similarity">
    <text evidence="2 11 12">Belongs to the chorismate synthase family.</text>
</comment>
<name>A0A9Y2AJ97_9FIRM</name>
<feature type="binding site" evidence="11">
    <location>
        <position position="333"/>
    </location>
    <ligand>
        <name>FMN</name>
        <dbReference type="ChEBI" id="CHEBI:58210"/>
    </ligand>
</feature>
<dbReference type="GO" id="GO:0004107">
    <property type="term" value="F:chorismate synthase activity"/>
    <property type="evidence" value="ECO:0007669"/>
    <property type="project" value="UniProtKB-UniRule"/>
</dbReference>
<keyword evidence="10 11" id="KW-0456">Lyase</keyword>
<reference evidence="13" key="1">
    <citation type="submission" date="2023-03" db="EMBL/GenBank/DDBJ databases">
        <title>Selenobaculum gbiensis gen. nov. sp. nov., a new bacterium isolated from the gut microbiota of IBD patient.</title>
        <authorList>
            <person name="Yeo S."/>
            <person name="Park H."/>
            <person name="Huh C.S."/>
        </authorList>
    </citation>
    <scope>NUCLEOTIDE SEQUENCE</scope>
    <source>
        <strain evidence="13">ICN-92133</strain>
    </source>
</reference>
<feature type="binding site" evidence="11">
    <location>
        <position position="292"/>
    </location>
    <ligand>
        <name>FMN</name>
        <dbReference type="ChEBI" id="CHEBI:58210"/>
    </ligand>
</feature>
<dbReference type="GO" id="GO:0008652">
    <property type="term" value="P:amino acid biosynthetic process"/>
    <property type="evidence" value="ECO:0007669"/>
    <property type="project" value="UniProtKB-KW"/>
</dbReference>
<feature type="binding site" evidence="11">
    <location>
        <position position="46"/>
    </location>
    <ligand>
        <name>NADP(+)</name>
        <dbReference type="ChEBI" id="CHEBI:58349"/>
    </ligand>
</feature>
<dbReference type="GO" id="GO:0009073">
    <property type="term" value="P:aromatic amino acid family biosynthetic process"/>
    <property type="evidence" value="ECO:0007669"/>
    <property type="project" value="UniProtKB-KW"/>
</dbReference>
<keyword evidence="14" id="KW-1185">Reference proteome</keyword>
<protein>
    <recommendedName>
        <fullName evidence="3 11">Chorismate synthase</fullName>
        <shortName evidence="11">CS</shortName>
        <ecNumber evidence="3 11">4.2.3.5</ecNumber>
    </recommendedName>
    <alternativeName>
        <fullName evidence="11">5-enolpyruvylshikimate-3-phosphate phospholyase</fullName>
    </alternativeName>
</protein>
<dbReference type="PIRSF" id="PIRSF001456">
    <property type="entry name" value="Chorismate_synth"/>
    <property type="match status" value="1"/>
</dbReference>
<organism evidence="13 14">
    <name type="scientific">Selenobaculum gibii</name>
    <dbReference type="NCBI Taxonomy" id="3054208"/>
    <lineage>
        <taxon>Bacteria</taxon>
        <taxon>Bacillati</taxon>
        <taxon>Bacillota</taxon>
        <taxon>Negativicutes</taxon>
        <taxon>Selenomonadales</taxon>
        <taxon>Selenomonadaceae</taxon>
        <taxon>Selenobaculum</taxon>
    </lineage>
</organism>
<dbReference type="GO" id="GO:0005829">
    <property type="term" value="C:cytosol"/>
    <property type="evidence" value="ECO:0007669"/>
    <property type="project" value="TreeGrafter"/>
</dbReference>
<keyword evidence="9 11" id="KW-0057">Aromatic amino acid biosynthesis</keyword>
<dbReference type="NCBIfam" id="TIGR00033">
    <property type="entry name" value="aroC"/>
    <property type="match status" value="1"/>
</dbReference>
<dbReference type="PROSITE" id="PS00789">
    <property type="entry name" value="CHORISMATE_SYNTHASE_3"/>
    <property type="match status" value="1"/>
</dbReference>
<comment type="function">
    <text evidence="11">Catalyzes the anti-1,4-elimination of the C-3 phosphate and the C-6 proR hydrogen from 5-enolpyruvylshikimate-3-phosphate (EPSP) to yield chorismate, which is the branch point compound that serves as the starting substrate for the three terminal pathways of aromatic amino acid biosynthesis. This reaction introduces a second double bond into the aromatic ring system.</text>
</comment>
<dbReference type="InterPro" id="IPR000453">
    <property type="entry name" value="Chorismate_synth"/>
</dbReference>
<dbReference type="Proteomes" id="UP001243623">
    <property type="component" value="Chromosome"/>
</dbReference>
<keyword evidence="7 11" id="KW-0274">FAD</keyword>
<evidence type="ECO:0000256" key="3">
    <source>
        <dbReference type="ARBA" id="ARBA00013036"/>
    </source>
</evidence>
<evidence type="ECO:0000256" key="12">
    <source>
        <dbReference type="RuleBase" id="RU000605"/>
    </source>
</evidence>
<dbReference type="Gene3D" id="3.60.150.10">
    <property type="entry name" value="Chorismate synthase AroC"/>
    <property type="match status" value="1"/>
</dbReference>
<evidence type="ECO:0000256" key="11">
    <source>
        <dbReference type="HAMAP-Rule" id="MF_00300"/>
    </source>
</evidence>
<dbReference type="NCBIfam" id="NF003793">
    <property type="entry name" value="PRK05382.1"/>
    <property type="match status" value="1"/>
</dbReference>
<feature type="binding site" evidence="11">
    <location>
        <begin position="247"/>
        <end position="248"/>
    </location>
    <ligand>
        <name>FMN</name>
        <dbReference type="ChEBI" id="CHEBI:58210"/>
    </ligand>
</feature>
<evidence type="ECO:0000256" key="2">
    <source>
        <dbReference type="ARBA" id="ARBA00008014"/>
    </source>
</evidence>
<dbReference type="CDD" id="cd07304">
    <property type="entry name" value="Chorismate_synthase"/>
    <property type="match status" value="1"/>
</dbReference>
<dbReference type="GO" id="GO:0009423">
    <property type="term" value="P:chorismate biosynthetic process"/>
    <property type="evidence" value="ECO:0007669"/>
    <property type="project" value="UniProtKB-UniRule"/>
</dbReference>
<comment type="cofactor">
    <cofactor evidence="11 12">
        <name>FMNH2</name>
        <dbReference type="ChEBI" id="CHEBI:57618"/>
    </cofactor>
    <text evidence="11 12">Reduced FMN (FMNH(2)).</text>
</comment>
<keyword evidence="4 11" id="KW-0028">Amino-acid biosynthesis</keyword>
<dbReference type="EC" id="4.2.3.5" evidence="3 11"/>
<feature type="binding site" evidence="11">
    <location>
        <begin position="307"/>
        <end position="311"/>
    </location>
    <ligand>
        <name>FMN</name>
        <dbReference type="ChEBI" id="CHEBI:58210"/>
    </ligand>
</feature>
<evidence type="ECO:0000313" key="14">
    <source>
        <dbReference type="Proteomes" id="UP001243623"/>
    </source>
</evidence>
<keyword evidence="8 11" id="KW-0521">NADP</keyword>
<evidence type="ECO:0000256" key="9">
    <source>
        <dbReference type="ARBA" id="ARBA00023141"/>
    </source>
</evidence>
<dbReference type="GO" id="GO:0010181">
    <property type="term" value="F:FMN binding"/>
    <property type="evidence" value="ECO:0007669"/>
    <property type="project" value="TreeGrafter"/>
</dbReference>
<keyword evidence="6 11" id="KW-0288">FMN</keyword>
<feature type="binding site" evidence="11">
    <location>
        <begin position="127"/>
        <end position="129"/>
    </location>
    <ligand>
        <name>FMN</name>
        <dbReference type="ChEBI" id="CHEBI:58210"/>
    </ligand>
</feature>
<dbReference type="RefSeq" id="WP_147668601.1">
    <property type="nucleotide sequence ID" value="NZ_CP120678.1"/>
</dbReference>
<dbReference type="PANTHER" id="PTHR21085:SF0">
    <property type="entry name" value="CHORISMATE SYNTHASE"/>
    <property type="match status" value="1"/>
</dbReference>
<evidence type="ECO:0000256" key="6">
    <source>
        <dbReference type="ARBA" id="ARBA00022643"/>
    </source>
</evidence>
<evidence type="ECO:0000256" key="5">
    <source>
        <dbReference type="ARBA" id="ARBA00022630"/>
    </source>
</evidence>
<evidence type="ECO:0000256" key="8">
    <source>
        <dbReference type="ARBA" id="ARBA00022857"/>
    </source>
</evidence>
<dbReference type="PANTHER" id="PTHR21085">
    <property type="entry name" value="CHORISMATE SYNTHASE"/>
    <property type="match status" value="1"/>
</dbReference>
<proteinExistence type="inferred from homology"/>
<sequence length="383" mass="41495">MFRFLTAGESHGQCLATIIEGLPSGIKIDINKINTDLARRQQGYGRGGRMKIETDKADILSGVRFGETIGDPITIRINNKDWSNWEERMSVFGNVAGAKVTAARPGHADLIGSQKYNREDIRDILERASARETATRVAVGAIAKCLLSACGIEIRSHVTNIGGVKVNPKNIDYTILKGSRVESELNCCDKIAEAKMKDAIDQAKKNGDTLGGVFEIVVFNTIPGLGSHIQWDRRLDAKLASALMSIQAIKGVEVGEGFEFANLPGSQSHDEMFYNANRNVYRKTNHAGGIEGGMSNGEPIVIKAVMKPIPTLMRPLASVDINSKEEVKANTERSDVCAVSAASVVGEAMTAIVLAELLIEKFGGDNICDLKAAIDHYIARINR</sequence>
<dbReference type="Pfam" id="PF01264">
    <property type="entry name" value="Chorismate_synt"/>
    <property type="match status" value="1"/>
</dbReference>
<evidence type="ECO:0000256" key="4">
    <source>
        <dbReference type="ARBA" id="ARBA00022605"/>
    </source>
</evidence>
<evidence type="ECO:0000256" key="10">
    <source>
        <dbReference type="ARBA" id="ARBA00023239"/>
    </source>
</evidence>
<dbReference type="FunFam" id="3.60.150.10:FF:000002">
    <property type="entry name" value="Chorismate synthase"/>
    <property type="match status" value="1"/>
</dbReference>
<dbReference type="InterPro" id="IPR035904">
    <property type="entry name" value="Chorismate_synth_AroC_sf"/>
</dbReference>
<evidence type="ECO:0000313" key="13">
    <source>
        <dbReference type="EMBL" id="WIW71844.1"/>
    </source>
</evidence>
<dbReference type="AlphaFoldDB" id="A0A9Y2AJ97"/>
<gene>
    <name evidence="11 13" type="primary">aroC</name>
    <name evidence="13" type="ORF">P3F81_06000</name>
</gene>
<comment type="subunit">
    <text evidence="11">Homotetramer.</text>
</comment>
<comment type="pathway">
    <text evidence="1 11 12">Metabolic intermediate biosynthesis; chorismate biosynthesis; chorismate from D-erythrose 4-phosphate and phosphoenolpyruvate: step 7/7.</text>
</comment>
<dbReference type="EMBL" id="CP120678">
    <property type="protein sequence ID" value="WIW71844.1"/>
    <property type="molecule type" value="Genomic_DNA"/>
</dbReference>
<dbReference type="InterPro" id="IPR020541">
    <property type="entry name" value="Chorismate_synthase_CS"/>
</dbReference>
<dbReference type="KEGG" id="sgbi:P3F81_06000"/>
<evidence type="ECO:0000256" key="1">
    <source>
        <dbReference type="ARBA" id="ARBA00005044"/>
    </source>
</evidence>
<accession>A0A9Y2AJ97</accession>